<dbReference type="EMBL" id="FMJD01000013">
    <property type="protein sequence ID" value="SCM79463.1"/>
    <property type="molecule type" value="Genomic_DNA"/>
</dbReference>
<accession>A0A212LPI1</accession>
<dbReference type="AlphaFoldDB" id="A0A212LPI1"/>
<sequence length="92" mass="10181">MVVSANPRRKAHLELEGRAPVPFAFRSNAWFRSDGSLIVEGRSSLEEDWTLMIGARGRIDIDDAGPKLGVRIAATDHARGIVRFVVQPRIIS</sequence>
<protein>
    <submittedName>
        <fullName evidence="1">Uncharacterized protein</fullName>
    </submittedName>
</protein>
<evidence type="ECO:0000313" key="1">
    <source>
        <dbReference type="EMBL" id="SCM79463.1"/>
    </source>
</evidence>
<dbReference type="RefSeq" id="WP_100082828.1">
    <property type="nucleotide sequence ID" value="NZ_LT608334.1"/>
</dbReference>
<name>A0A212LPI1_9HYPH</name>
<proteinExistence type="predicted"/>
<reference evidence="1" key="1">
    <citation type="submission" date="2016-08" db="EMBL/GenBank/DDBJ databases">
        <authorList>
            <person name="Seilhamer J.J."/>
        </authorList>
    </citation>
    <scope>NUCLEOTIDE SEQUENCE</scope>
    <source>
        <strain evidence="1">86</strain>
    </source>
</reference>
<organism evidence="1">
    <name type="scientific">uncultured Pleomorphomonas sp</name>
    <dbReference type="NCBI Taxonomy" id="442121"/>
    <lineage>
        <taxon>Bacteria</taxon>
        <taxon>Pseudomonadati</taxon>
        <taxon>Pseudomonadota</taxon>
        <taxon>Alphaproteobacteria</taxon>
        <taxon>Hyphomicrobiales</taxon>
        <taxon>Pleomorphomonadaceae</taxon>
        <taxon>Pleomorphomonas</taxon>
        <taxon>environmental samples</taxon>
    </lineage>
</organism>
<gene>
    <name evidence="1" type="ORF">KL86PLE_90415</name>
</gene>